<evidence type="ECO:0000313" key="1">
    <source>
        <dbReference type="EMBL" id="EDN94199.1"/>
    </source>
</evidence>
<accession>A7EXK7</accession>
<proteinExistence type="predicted"/>
<dbReference type="EMBL" id="CH476635">
    <property type="protein sequence ID" value="EDN94199.1"/>
    <property type="molecule type" value="Genomic_DNA"/>
</dbReference>
<dbReference type="RefSeq" id="XP_001588525.1">
    <property type="nucleotide sequence ID" value="XM_001588475.1"/>
</dbReference>
<dbReference type="AlphaFoldDB" id="A7EXK7"/>
<organism evidence="1 2">
    <name type="scientific">Sclerotinia sclerotiorum (strain ATCC 18683 / 1980 / Ss-1)</name>
    <name type="common">White mold</name>
    <name type="synonym">Whetzelinia sclerotiorum</name>
    <dbReference type="NCBI Taxonomy" id="665079"/>
    <lineage>
        <taxon>Eukaryota</taxon>
        <taxon>Fungi</taxon>
        <taxon>Dikarya</taxon>
        <taxon>Ascomycota</taxon>
        <taxon>Pezizomycotina</taxon>
        <taxon>Leotiomycetes</taxon>
        <taxon>Helotiales</taxon>
        <taxon>Sclerotiniaceae</taxon>
        <taxon>Sclerotinia</taxon>
    </lineage>
</organism>
<reference evidence="2" key="1">
    <citation type="journal article" date="2011" name="PLoS Genet.">
        <title>Genomic analysis of the necrotrophic fungal pathogens Sclerotinia sclerotiorum and Botrytis cinerea.</title>
        <authorList>
            <person name="Amselem J."/>
            <person name="Cuomo C.A."/>
            <person name="van Kan J.A."/>
            <person name="Viaud M."/>
            <person name="Benito E.P."/>
            <person name="Couloux A."/>
            <person name="Coutinho P.M."/>
            <person name="de Vries R.P."/>
            <person name="Dyer P.S."/>
            <person name="Fillinger S."/>
            <person name="Fournier E."/>
            <person name="Gout L."/>
            <person name="Hahn M."/>
            <person name="Kohn L."/>
            <person name="Lapalu N."/>
            <person name="Plummer K.M."/>
            <person name="Pradier J.M."/>
            <person name="Quevillon E."/>
            <person name="Sharon A."/>
            <person name="Simon A."/>
            <person name="ten Have A."/>
            <person name="Tudzynski B."/>
            <person name="Tudzynski P."/>
            <person name="Wincker P."/>
            <person name="Andrew M."/>
            <person name="Anthouard V."/>
            <person name="Beever R.E."/>
            <person name="Beffa R."/>
            <person name="Benoit I."/>
            <person name="Bouzid O."/>
            <person name="Brault B."/>
            <person name="Chen Z."/>
            <person name="Choquer M."/>
            <person name="Collemare J."/>
            <person name="Cotton P."/>
            <person name="Danchin E.G."/>
            <person name="Da Silva C."/>
            <person name="Gautier A."/>
            <person name="Giraud C."/>
            <person name="Giraud T."/>
            <person name="Gonzalez C."/>
            <person name="Grossetete S."/>
            <person name="Guldener U."/>
            <person name="Henrissat B."/>
            <person name="Howlett B.J."/>
            <person name="Kodira C."/>
            <person name="Kretschmer M."/>
            <person name="Lappartient A."/>
            <person name="Leroch M."/>
            <person name="Levis C."/>
            <person name="Mauceli E."/>
            <person name="Neuveglise C."/>
            <person name="Oeser B."/>
            <person name="Pearson M."/>
            <person name="Poulain J."/>
            <person name="Poussereau N."/>
            <person name="Quesneville H."/>
            <person name="Rascle C."/>
            <person name="Schumacher J."/>
            <person name="Segurens B."/>
            <person name="Sexton A."/>
            <person name="Silva E."/>
            <person name="Sirven C."/>
            <person name="Soanes D.M."/>
            <person name="Talbot N.J."/>
            <person name="Templeton M."/>
            <person name="Yandava C."/>
            <person name="Yarden O."/>
            <person name="Zeng Q."/>
            <person name="Rollins J.A."/>
            <person name="Lebrun M.H."/>
            <person name="Dickman M."/>
        </authorList>
    </citation>
    <scope>NUCLEOTIDE SEQUENCE [LARGE SCALE GENOMIC DNA]</scope>
    <source>
        <strain evidence="2">ATCC 18683 / 1980 / Ss-1</strain>
    </source>
</reference>
<dbReference type="InParanoid" id="A7EXK7"/>
<dbReference type="GeneID" id="5484889"/>
<gene>
    <name evidence="1" type="ORF">SS1G_10072</name>
</gene>
<protein>
    <submittedName>
        <fullName evidence="1">Uncharacterized protein</fullName>
    </submittedName>
</protein>
<keyword evidence="2" id="KW-1185">Reference proteome</keyword>
<evidence type="ECO:0000313" key="2">
    <source>
        <dbReference type="Proteomes" id="UP000001312"/>
    </source>
</evidence>
<sequence length="244" mass="27522">MVTSCGANRRIGQDKWWSGKRVDVYVVYVATSKCCKKYLELKFGVLKKPCRQRWGLGIVISVVLLPAKVIPMDRTRPKVGNSVNLGIARELSALSRKLKSCESTARKFIGQKYPKFFNMKYTFKLSRPPFMKLRVIDRRLEGAEEWGHLSAKTFELNLHSSGESEDAFNLKGKCGQSNPKVHTAVEPLPRIPNSLNINYSVEQKVIKKSFYLDSITVCGEHYIGLHSGFSNGAKLIEKLLGELP</sequence>
<dbReference type="HOGENOM" id="CLU_1138581_0_0_1"/>
<dbReference type="KEGG" id="ssl:SS1G_10072"/>
<name>A7EXK7_SCLS1</name>
<dbReference type="Proteomes" id="UP000001312">
    <property type="component" value="Unassembled WGS sequence"/>
</dbReference>